<name>A0A8D9AHH2_9HEMI</name>
<reference evidence="2" key="1">
    <citation type="submission" date="2021-05" db="EMBL/GenBank/DDBJ databases">
        <authorList>
            <person name="Alioto T."/>
            <person name="Alioto T."/>
            <person name="Gomez Garrido J."/>
        </authorList>
    </citation>
    <scope>NUCLEOTIDE SEQUENCE</scope>
</reference>
<sequence length="114" mass="12873">MLMVQLFGIMFQRTKVIQTNSRVEWSNTLFPRTLYPGQQATSWQPEVTALLPYMRVMVVYTGYSTILRHITRKENLRWPALAPADKLSPSVAMTTSNCSPGPPASLCGKRSPTR</sequence>
<feature type="region of interest" description="Disordered" evidence="1">
    <location>
        <begin position="91"/>
        <end position="114"/>
    </location>
</feature>
<protein>
    <submittedName>
        <fullName evidence="2">Uncharacterized protein</fullName>
    </submittedName>
</protein>
<evidence type="ECO:0000256" key="1">
    <source>
        <dbReference type="SAM" id="MobiDB-lite"/>
    </source>
</evidence>
<organism evidence="2">
    <name type="scientific">Cacopsylla melanoneura</name>
    <dbReference type="NCBI Taxonomy" id="428564"/>
    <lineage>
        <taxon>Eukaryota</taxon>
        <taxon>Metazoa</taxon>
        <taxon>Ecdysozoa</taxon>
        <taxon>Arthropoda</taxon>
        <taxon>Hexapoda</taxon>
        <taxon>Insecta</taxon>
        <taxon>Pterygota</taxon>
        <taxon>Neoptera</taxon>
        <taxon>Paraneoptera</taxon>
        <taxon>Hemiptera</taxon>
        <taxon>Sternorrhyncha</taxon>
        <taxon>Psylloidea</taxon>
        <taxon>Psyllidae</taxon>
        <taxon>Psyllinae</taxon>
        <taxon>Cacopsylla</taxon>
    </lineage>
</organism>
<accession>A0A8D9AHH2</accession>
<dbReference type="AlphaFoldDB" id="A0A8D9AHH2"/>
<dbReference type="EMBL" id="HBUF01569635">
    <property type="protein sequence ID" value="CAG6765965.1"/>
    <property type="molecule type" value="Transcribed_RNA"/>
</dbReference>
<proteinExistence type="predicted"/>
<evidence type="ECO:0000313" key="2">
    <source>
        <dbReference type="EMBL" id="CAG6765965.1"/>
    </source>
</evidence>